<organism evidence="6 7">
    <name type="scientific">Nocardiopsis endophytica</name>
    <dbReference type="NCBI Taxonomy" id="3018445"/>
    <lineage>
        <taxon>Bacteria</taxon>
        <taxon>Bacillati</taxon>
        <taxon>Actinomycetota</taxon>
        <taxon>Actinomycetes</taxon>
        <taxon>Streptosporangiales</taxon>
        <taxon>Nocardiopsidaceae</taxon>
        <taxon>Nocardiopsis</taxon>
    </lineage>
</organism>
<dbReference type="RefSeq" id="WP_270686036.1">
    <property type="nucleotide sequence ID" value="NZ_JAQFWQ010000032.1"/>
</dbReference>
<dbReference type="PANTHER" id="PTHR30055:SF234">
    <property type="entry name" value="HTH-TYPE TRANSCRIPTIONAL REGULATOR BETI"/>
    <property type="match status" value="1"/>
</dbReference>
<keyword evidence="1" id="KW-0805">Transcription regulation</keyword>
<evidence type="ECO:0000313" key="6">
    <source>
        <dbReference type="EMBL" id="MDA2811583.1"/>
    </source>
</evidence>
<dbReference type="InterPro" id="IPR001647">
    <property type="entry name" value="HTH_TetR"/>
</dbReference>
<keyword evidence="3" id="KW-0804">Transcription</keyword>
<feature type="DNA-binding region" description="H-T-H motif" evidence="4">
    <location>
        <begin position="33"/>
        <end position="52"/>
    </location>
</feature>
<dbReference type="PANTHER" id="PTHR30055">
    <property type="entry name" value="HTH-TYPE TRANSCRIPTIONAL REGULATOR RUTR"/>
    <property type="match status" value="1"/>
</dbReference>
<dbReference type="EMBL" id="JAQFWQ010000032">
    <property type="protein sequence ID" value="MDA2811583.1"/>
    <property type="molecule type" value="Genomic_DNA"/>
</dbReference>
<evidence type="ECO:0000313" key="7">
    <source>
        <dbReference type="Proteomes" id="UP001527866"/>
    </source>
</evidence>
<protein>
    <submittedName>
        <fullName evidence="6">TetR/AcrR family transcriptional regulator</fullName>
    </submittedName>
</protein>
<comment type="caution">
    <text evidence="6">The sequence shown here is derived from an EMBL/GenBank/DDBJ whole genome shotgun (WGS) entry which is preliminary data.</text>
</comment>
<dbReference type="Proteomes" id="UP001527866">
    <property type="component" value="Unassembled WGS sequence"/>
</dbReference>
<dbReference type="PROSITE" id="PS50977">
    <property type="entry name" value="HTH_TETR_2"/>
    <property type="match status" value="1"/>
</dbReference>
<keyword evidence="7" id="KW-1185">Reference proteome</keyword>
<keyword evidence="2 4" id="KW-0238">DNA-binding</keyword>
<reference evidence="6 7" key="1">
    <citation type="submission" date="2023-01" db="EMBL/GenBank/DDBJ databases">
        <title>Draft genome sequence of Nocardiopsis sp. RSe5-2 isolated from halophytes.</title>
        <authorList>
            <person name="Duangmal K."/>
            <person name="Chantavorakit T."/>
        </authorList>
    </citation>
    <scope>NUCLEOTIDE SEQUENCE [LARGE SCALE GENOMIC DNA]</scope>
    <source>
        <strain evidence="6 7">RSe5-2</strain>
    </source>
</reference>
<accession>A0ABT4U3Q0</accession>
<name>A0ABT4U3Q0_9ACTN</name>
<evidence type="ECO:0000256" key="4">
    <source>
        <dbReference type="PROSITE-ProRule" id="PRU00335"/>
    </source>
</evidence>
<dbReference type="InterPro" id="IPR050109">
    <property type="entry name" value="HTH-type_TetR-like_transc_reg"/>
</dbReference>
<dbReference type="SUPFAM" id="SSF46689">
    <property type="entry name" value="Homeodomain-like"/>
    <property type="match status" value="1"/>
</dbReference>
<dbReference type="Gene3D" id="1.10.357.10">
    <property type="entry name" value="Tetracycline Repressor, domain 2"/>
    <property type="match status" value="1"/>
</dbReference>
<evidence type="ECO:0000256" key="2">
    <source>
        <dbReference type="ARBA" id="ARBA00023125"/>
    </source>
</evidence>
<evidence type="ECO:0000256" key="3">
    <source>
        <dbReference type="ARBA" id="ARBA00023163"/>
    </source>
</evidence>
<feature type="domain" description="HTH tetR-type" evidence="5">
    <location>
        <begin position="10"/>
        <end position="70"/>
    </location>
</feature>
<dbReference type="Pfam" id="PF00440">
    <property type="entry name" value="TetR_N"/>
    <property type="match status" value="1"/>
</dbReference>
<sequence>MARTREELRQATRRRVVDAAARLFQERGFAAATIRDIAEAAGVSVGTVMAVGDKKGLLVLVFDGLIAEGHRERSAGSGSGAEGGCVDRLMGLVRPFVGMFTARLDLSRAYASVLVTGEHTSTLFTSLAERLVEEMRAAITRHGCIPDADAAAKARALYFAYIGVLFAWSGRTAADTAELDTGLRDAFAAICDCREPR</sequence>
<evidence type="ECO:0000259" key="5">
    <source>
        <dbReference type="PROSITE" id="PS50977"/>
    </source>
</evidence>
<dbReference type="InterPro" id="IPR009057">
    <property type="entry name" value="Homeodomain-like_sf"/>
</dbReference>
<gene>
    <name evidence="6" type="ORF">O4J56_13155</name>
</gene>
<proteinExistence type="predicted"/>
<evidence type="ECO:0000256" key="1">
    <source>
        <dbReference type="ARBA" id="ARBA00023015"/>
    </source>
</evidence>